<protein>
    <submittedName>
        <fullName evidence="2">Uncharacterized protein</fullName>
    </submittedName>
</protein>
<dbReference type="Proteomes" id="UP000799302">
    <property type="component" value="Unassembled WGS sequence"/>
</dbReference>
<sequence>MLPALQPHRPKISPKVVPNPQTRELHSQSAPQSQPMAPKNQIEAMPPYGSNMTPPPMPQIQRPYYNSAHIHPVFFTRSLLRPPFPLPPGAAMSTFANPAAFGYVAESGQRKDAAGRMKL</sequence>
<accession>A0A6A6ULC8</accession>
<proteinExistence type="predicted"/>
<dbReference type="EMBL" id="MU004232">
    <property type="protein sequence ID" value="KAF2672321.1"/>
    <property type="molecule type" value="Genomic_DNA"/>
</dbReference>
<name>A0A6A6ULC8_9PEZI</name>
<dbReference type="OrthoDB" id="3535086at2759"/>
<evidence type="ECO:0000313" key="3">
    <source>
        <dbReference type="Proteomes" id="UP000799302"/>
    </source>
</evidence>
<evidence type="ECO:0000256" key="1">
    <source>
        <dbReference type="SAM" id="MobiDB-lite"/>
    </source>
</evidence>
<feature type="region of interest" description="Disordered" evidence="1">
    <location>
        <begin position="1"/>
        <end position="63"/>
    </location>
</feature>
<keyword evidence="3" id="KW-1185">Reference proteome</keyword>
<gene>
    <name evidence="2" type="ORF">BT63DRAFT_452825</name>
</gene>
<reference evidence="2" key="1">
    <citation type="journal article" date="2020" name="Stud. Mycol.">
        <title>101 Dothideomycetes genomes: a test case for predicting lifestyles and emergence of pathogens.</title>
        <authorList>
            <person name="Haridas S."/>
            <person name="Albert R."/>
            <person name="Binder M."/>
            <person name="Bloem J."/>
            <person name="Labutti K."/>
            <person name="Salamov A."/>
            <person name="Andreopoulos B."/>
            <person name="Baker S."/>
            <person name="Barry K."/>
            <person name="Bills G."/>
            <person name="Bluhm B."/>
            <person name="Cannon C."/>
            <person name="Castanera R."/>
            <person name="Culley D."/>
            <person name="Daum C."/>
            <person name="Ezra D."/>
            <person name="Gonzalez J."/>
            <person name="Henrissat B."/>
            <person name="Kuo A."/>
            <person name="Liang C."/>
            <person name="Lipzen A."/>
            <person name="Lutzoni F."/>
            <person name="Magnuson J."/>
            <person name="Mondo S."/>
            <person name="Nolan M."/>
            <person name="Ohm R."/>
            <person name="Pangilinan J."/>
            <person name="Park H.-J."/>
            <person name="Ramirez L."/>
            <person name="Alfaro M."/>
            <person name="Sun H."/>
            <person name="Tritt A."/>
            <person name="Yoshinaga Y."/>
            <person name="Zwiers L.-H."/>
            <person name="Turgeon B."/>
            <person name="Goodwin S."/>
            <person name="Spatafora J."/>
            <person name="Crous P."/>
            <person name="Grigoriev I."/>
        </authorList>
    </citation>
    <scope>NUCLEOTIDE SEQUENCE</scope>
    <source>
        <strain evidence="2">CBS 115976</strain>
    </source>
</reference>
<evidence type="ECO:0000313" key="2">
    <source>
        <dbReference type="EMBL" id="KAF2672321.1"/>
    </source>
</evidence>
<dbReference type="AlphaFoldDB" id="A0A6A6ULC8"/>
<organism evidence="2 3">
    <name type="scientific">Microthyrium microscopicum</name>
    <dbReference type="NCBI Taxonomy" id="703497"/>
    <lineage>
        <taxon>Eukaryota</taxon>
        <taxon>Fungi</taxon>
        <taxon>Dikarya</taxon>
        <taxon>Ascomycota</taxon>
        <taxon>Pezizomycotina</taxon>
        <taxon>Dothideomycetes</taxon>
        <taxon>Dothideomycetes incertae sedis</taxon>
        <taxon>Microthyriales</taxon>
        <taxon>Microthyriaceae</taxon>
        <taxon>Microthyrium</taxon>
    </lineage>
</organism>
<feature type="compositionally biased region" description="Polar residues" evidence="1">
    <location>
        <begin position="19"/>
        <end position="35"/>
    </location>
</feature>